<keyword evidence="1" id="KW-0812">Transmembrane</keyword>
<evidence type="ECO:0000313" key="3">
    <source>
        <dbReference type="Proteomes" id="UP000319483"/>
    </source>
</evidence>
<accession>A0A556SU98</accession>
<keyword evidence="1" id="KW-1133">Transmembrane helix</keyword>
<dbReference type="Proteomes" id="UP000319483">
    <property type="component" value="Unassembled WGS sequence"/>
</dbReference>
<protein>
    <submittedName>
        <fullName evidence="2">Uncharacterized protein</fullName>
    </submittedName>
</protein>
<dbReference type="EMBL" id="VMHM01000003">
    <property type="protein sequence ID" value="TSK04709.1"/>
    <property type="molecule type" value="Genomic_DNA"/>
</dbReference>
<evidence type="ECO:0000313" key="2">
    <source>
        <dbReference type="EMBL" id="TSK04709.1"/>
    </source>
</evidence>
<feature type="transmembrane region" description="Helical" evidence="1">
    <location>
        <begin position="153"/>
        <end position="175"/>
    </location>
</feature>
<proteinExistence type="predicted"/>
<reference evidence="2 3" key="1">
    <citation type="submission" date="2019-07" db="EMBL/GenBank/DDBJ databases">
        <title>Gilliamella genomes.</title>
        <authorList>
            <person name="Zheng H."/>
        </authorList>
    </citation>
    <scope>NUCLEOTIDE SEQUENCE [LARGE SCALE GENOMIC DNA]</scope>
    <source>
        <strain evidence="2 3">W8127</strain>
    </source>
</reference>
<comment type="caution">
    <text evidence="2">The sequence shown here is derived from an EMBL/GenBank/DDBJ whole genome shotgun (WGS) entry which is preliminary data.</text>
</comment>
<gene>
    <name evidence="2" type="ORF">FPQ15_02515</name>
</gene>
<keyword evidence="1" id="KW-0472">Membrane</keyword>
<sequence length="217" mass="25572">MEISELLHDNWFNLVIIFTLSCVAFICKRPRSSKYFDNLIKYADILEKTSQPKYQRDYLSNIKKKLLWDKICFYKSGDIEKENIAMSLVNADVNNIIDLTQLNLLTQYFTIQKNRLIPLAFYSIKEVVLSGIILIFALILLLFNINRIFSSPWIVNIIISILTIFIILFITYRFALDPIKRLKTYLVILKNETFLQRANNELAKIIEERYANSRTLE</sequence>
<evidence type="ECO:0000256" key="1">
    <source>
        <dbReference type="SAM" id="Phobius"/>
    </source>
</evidence>
<organism evidence="2 3">
    <name type="scientific">Gilliamella apicola</name>
    <dbReference type="NCBI Taxonomy" id="1196095"/>
    <lineage>
        <taxon>Bacteria</taxon>
        <taxon>Pseudomonadati</taxon>
        <taxon>Pseudomonadota</taxon>
        <taxon>Gammaproteobacteria</taxon>
        <taxon>Orbales</taxon>
        <taxon>Orbaceae</taxon>
        <taxon>Gilliamella</taxon>
    </lineage>
</organism>
<dbReference type="AlphaFoldDB" id="A0A556SU98"/>
<name>A0A556SU98_9GAMM</name>
<feature type="transmembrane region" description="Helical" evidence="1">
    <location>
        <begin position="119"/>
        <end position="141"/>
    </location>
</feature>
<feature type="transmembrane region" description="Helical" evidence="1">
    <location>
        <begin position="12"/>
        <end position="27"/>
    </location>
</feature>
<dbReference type="RefSeq" id="WP_143423806.1">
    <property type="nucleotide sequence ID" value="NZ_CAMLAP010000043.1"/>
</dbReference>